<dbReference type="RefSeq" id="WP_061947658.1">
    <property type="nucleotide sequence ID" value="NZ_LTAO01000003.1"/>
</dbReference>
<dbReference type="PANTHER" id="PTHR35531:SF1">
    <property type="entry name" value="INNER MEMBRANE PROTEIN YBCI-RELATED"/>
    <property type="match status" value="1"/>
</dbReference>
<dbReference type="Proteomes" id="UP000075806">
    <property type="component" value="Unassembled WGS sequence"/>
</dbReference>
<evidence type="ECO:0000313" key="2">
    <source>
        <dbReference type="EMBL" id="KYG34159.1"/>
    </source>
</evidence>
<dbReference type="PANTHER" id="PTHR35531">
    <property type="entry name" value="INNER MEMBRANE PROTEIN YBCI-RELATED"/>
    <property type="match status" value="1"/>
</dbReference>
<feature type="transmembrane region" description="Helical" evidence="1">
    <location>
        <begin position="68"/>
        <end position="86"/>
    </location>
</feature>
<dbReference type="AlphaFoldDB" id="A0A161Q9U8"/>
<evidence type="ECO:0000256" key="1">
    <source>
        <dbReference type="SAM" id="Phobius"/>
    </source>
</evidence>
<reference evidence="2" key="1">
    <citation type="submission" date="2016-02" db="EMBL/GenBank/DDBJ databases">
        <title>Genome sequence of Bacillus trypoxylicola KCTC 13244(T).</title>
        <authorList>
            <person name="Jeong H."/>
            <person name="Park S.-H."/>
            <person name="Choi S.-K."/>
        </authorList>
    </citation>
    <scope>NUCLEOTIDE SEQUENCE [LARGE SCALE GENOMIC DNA]</scope>
    <source>
        <strain evidence="2">KCTC 13244</strain>
    </source>
</reference>
<keyword evidence="1" id="KW-0472">Membrane</keyword>
<comment type="caution">
    <text evidence="2">The sequence shown here is derived from an EMBL/GenBank/DDBJ whole genome shotgun (WGS) entry which is preliminary data.</text>
</comment>
<feature type="transmembrane region" description="Helical" evidence="1">
    <location>
        <begin position="134"/>
        <end position="156"/>
    </location>
</feature>
<dbReference type="Pfam" id="PF04307">
    <property type="entry name" value="YdjM"/>
    <property type="match status" value="1"/>
</dbReference>
<keyword evidence="1" id="KW-0812">Transmembrane</keyword>
<sequence>MTGKTHLIAGVTMASTIAHYTNYEPLALIISGAVGSLLPDICHGGSKIGRRFPLLSTIINTLFGHRTFTHSLLFLFIIAFVMNRFVPVEALTVGLLAGMISHLILDAFTRRGIRFFYPLKLTVRFPLTIKTGSAIENLIFTGLTIIFFYFLIHIVWVY</sequence>
<feature type="transmembrane region" description="Helical" evidence="1">
    <location>
        <begin position="92"/>
        <end position="113"/>
    </location>
</feature>
<evidence type="ECO:0008006" key="4">
    <source>
        <dbReference type="Google" id="ProtNLM"/>
    </source>
</evidence>
<dbReference type="InterPro" id="IPR007404">
    <property type="entry name" value="YdjM-like"/>
</dbReference>
<name>A0A161Q9U8_9BACI</name>
<dbReference type="EMBL" id="LTAO01000003">
    <property type="protein sequence ID" value="KYG34159.1"/>
    <property type="molecule type" value="Genomic_DNA"/>
</dbReference>
<keyword evidence="1" id="KW-1133">Transmembrane helix</keyword>
<evidence type="ECO:0000313" key="3">
    <source>
        <dbReference type="Proteomes" id="UP000075806"/>
    </source>
</evidence>
<keyword evidence="3" id="KW-1185">Reference proteome</keyword>
<gene>
    <name evidence="2" type="ORF">AZF04_15135</name>
</gene>
<accession>A0A161Q9U8</accession>
<organism evidence="2 3">
    <name type="scientific">Alkalihalobacillus trypoxylicola</name>
    <dbReference type="NCBI Taxonomy" id="519424"/>
    <lineage>
        <taxon>Bacteria</taxon>
        <taxon>Bacillati</taxon>
        <taxon>Bacillota</taxon>
        <taxon>Bacilli</taxon>
        <taxon>Bacillales</taxon>
        <taxon>Bacillaceae</taxon>
        <taxon>Alkalihalobacillus</taxon>
    </lineage>
</organism>
<dbReference type="OrthoDB" id="5459053at2"/>
<protein>
    <recommendedName>
        <fullName evidence="4">Hydrolase</fullName>
    </recommendedName>
</protein>
<proteinExistence type="predicted"/>